<keyword evidence="4" id="KW-0676">Redox-active center</keyword>
<evidence type="ECO:0000256" key="2">
    <source>
        <dbReference type="ARBA" id="ARBA00022748"/>
    </source>
</evidence>
<dbReference type="PANTHER" id="PTHR42852:SF6">
    <property type="entry name" value="THIOL:DISULFIDE INTERCHANGE PROTEIN DSBE"/>
    <property type="match status" value="1"/>
</dbReference>
<feature type="domain" description="Thioredoxin" evidence="6">
    <location>
        <begin position="309"/>
        <end position="452"/>
    </location>
</feature>
<evidence type="ECO:0000256" key="3">
    <source>
        <dbReference type="ARBA" id="ARBA00023157"/>
    </source>
</evidence>
<evidence type="ECO:0000256" key="1">
    <source>
        <dbReference type="ARBA" id="ARBA00004196"/>
    </source>
</evidence>
<dbReference type="RefSeq" id="WP_091477429.1">
    <property type="nucleotide sequence ID" value="NZ_FOJT01000006.1"/>
</dbReference>
<dbReference type="PROSITE" id="PS51352">
    <property type="entry name" value="THIOREDOXIN_2"/>
    <property type="match status" value="1"/>
</dbReference>
<dbReference type="STRING" id="498292.SAMN05660845_2355"/>
<gene>
    <name evidence="7" type="ORF">SAMN05660845_2355</name>
</gene>
<dbReference type="InterPro" id="IPR050553">
    <property type="entry name" value="Thioredoxin_ResA/DsbE_sf"/>
</dbReference>
<evidence type="ECO:0000313" key="7">
    <source>
        <dbReference type="EMBL" id="SFB27723.1"/>
    </source>
</evidence>
<evidence type="ECO:0000256" key="5">
    <source>
        <dbReference type="SAM" id="SignalP"/>
    </source>
</evidence>
<dbReference type="AlphaFoldDB" id="A0A1I0ZU23"/>
<keyword evidence="7" id="KW-0413">Isomerase</keyword>
<evidence type="ECO:0000256" key="4">
    <source>
        <dbReference type="ARBA" id="ARBA00023284"/>
    </source>
</evidence>
<proteinExistence type="predicted"/>
<organism evidence="7 8">
    <name type="scientific">Flavobacterium swingsii</name>
    <dbReference type="NCBI Taxonomy" id="498292"/>
    <lineage>
        <taxon>Bacteria</taxon>
        <taxon>Pseudomonadati</taxon>
        <taxon>Bacteroidota</taxon>
        <taxon>Flavobacteriia</taxon>
        <taxon>Flavobacteriales</taxon>
        <taxon>Flavobacteriaceae</taxon>
        <taxon>Flavobacterium</taxon>
    </lineage>
</organism>
<dbReference type="GO" id="GO:0016853">
    <property type="term" value="F:isomerase activity"/>
    <property type="evidence" value="ECO:0007669"/>
    <property type="project" value="UniProtKB-KW"/>
</dbReference>
<evidence type="ECO:0000259" key="6">
    <source>
        <dbReference type="PROSITE" id="PS51352"/>
    </source>
</evidence>
<name>A0A1I0ZU23_9FLAO</name>
<feature type="chain" id="PRO_5011681011" evidence="5">
    <location>
        <begin position="19"/>
        <end position="452"/>
    </location>
</feature>
<dbReference type="GO" id="GO:0030313">
    <property type="term" value="C:cell envelope"/>
    <property type="evidence" value="ECO:0007669"/>
    <property type="project" value="UniProtKB-SubCell"/>
</dbReference>
<comment type="subcellular location">
    <subcellularLocation>
        <location evidence="1">Cell envelope</location>
    </subcellularLocation>
</comment>
<evidence type="ECO:0000313" key="8">
    <source>
        <dbReference type="Proteomes" id="UP000199604"/>
    </source>
</evidence>
<dbReference type="Proteomes" id="UP000199604">
    <property type="component" value="Unassembled WGS sequence"/>
</dbReference>
<keyword evidence="2" id="KW-0201">Cytochrome c-type biogenesis</keyword>
<dbReference type="SUPFAM" id="SSF52833">
    <property type="entry name" value="Thioredoxin-like"/>
    <property type="match status" value="1"/>
</dbReference>
<dbReference type="GO" id="GO:0016491">
    <property type="term" value="F:oxidoreductase activity"/>
    <property type="evidence" value="ECO:0007669"/>
    <property type="project" value="InterPro"/>
</dbReference>
<sequence>MIKFLITLILFTSSFSFASENNSISGKINNHTQDKLIIRGEKYNIEIDLNKNGEFKKNFDLKYTGVYNLCFNDKQFKIYLTNGSKIILKADEKNFDNSLIFGGDNAIENNYLKKKEDVFNKVIAPEEKLYSLNENDFLEKVTLWKSEIDKLYNSTKFQNSYFKEHEIKNIDYTESYFFNIFSLFHRTDDGKSTLSENFPKNKMEFNFDFNNVEDYLFSEIYLTMIDSEYYNHIQRLIKNNPNSEFKIKFGEVKKLKNEYLKDKIIKSLIGKIKPQNPDLDYLYNELLKLINDDNLSKEITEKYNAVKKLVKGSPSPTFNYENYNGGSTSLESLKGKYVYIDVWATWCGPCVAQIPSLEKLQKDFEDKNIAFVSISVDKKTDIIKWKKMIEEKKLGGIQLITDDERNSDFFKKYVVSTIPRFILLDKEGKIINADAPRPSDPKLIENLKELGL</sequence>
<keyword evidence="8" id="KW-1185">Reference proteome</keyword>
<dbReference type="OrthoDB" id="743079at2"/>
<dbReference type="EMBL" id="FOJT01000006">
    <property type="protein sequence ID" value="SFB27723.1"/>
    <property type="molecule type" value="Genomic_DNA"/>
</dbReference>
<dbReference type="PANTHER" id="PTHR42852">
    <property type="entry name" value="THIOL:DISULFIDE INTERCHANGE PROTEIN DSBE"/>
    <property type="match status" value="1"/>
</dbReference>
<keyword evidence="5" id="KW-0732">Signal</keyword>
<dbReference type="Gene3D" id="3.40.30.10">
    <property type="entry name" value="Glutaredoxin"/>
    <property type="match status" value="1"/>
</dbReference>
<dbReference type="GO" id="GO:0017004">
    <property type="term" value="P:cytochrome complex assembly"/>
    <property type="evidence" value="ECO:0007669"/>
    <property type="project" value="UniProtKB-KW"/>
</dbReference>
<accession>A0A1I0ZU23</accession>
<dbReference type="InterPro" id="IPR013740">
    <property type="entry name" value="Redoxin"/>
</dbReference>
<protein>
    <submittedName>
        <fullName evidence="7">Thiol-disulfide isomerase or thioredoxin</fullName>
    </submittedName>
</protein>
<dbReference type="InterPro" id="IPR013766">
    <property type="entry name" value="Thioredoxin_domain"/>
</dbReference>
<dbReference type="CDD" id="cd02966">
    <property type="entry name" value="TlpA_like_family"/>
    <property type="match status" value="1"/>
</dbReference>
<dbReference type="Pfam" id="PF08534">
    <property type="entry name" value="Redoxin"/>
    <property type="match status" value="1"/>
</dbReference>
<keyword evidence="3" id="KW-1015">Disulfide bond</keyword>
<dbReference type="InterPro" id="IPR036249">
    <property type="entry name" value="Thioredoxin-like_sf"/>
</dbReference>
<reference evidence="8" key="1">
    <citation type="submission" date="2016-10" db="EMBL/GenBank/DDBJ databases">
        <authorList>
            <person name="Varghese N."/>
            <person name="Submissions S."/>
        </authorList>
    </citation>
    <scope>NUCLEOTIDE SEQUENCE [LARGE SCALE GENOMIC DNA]</scope>
    <source>
        <strain evidence="8">DSM 21789</strain>
    </source>
</reference>
<feature type="signal peptide" evidence="5">
    <location>
        <begin position="1"/>
        <end position="18"/>
    </location>
</feature>